<evidence type="ECO:0000313" key="2">
    <source>
        <dbReference type="Proteomes" id="UP000685013"/>
    </source>
</evidence>
<accession>A0AAV6NTY6</accession>
<keyword evidence="2" id="KW-1185">Reference proteome</keyword>
<sequence length="86" mass="10005">MGLLQTHWKTTTSRRFELQSRLACNHHRLETAAMAMAIVYYWFSCSVSDRLAGLQHEGEVEEEENEEIEEEAPKDEAKIQVVCVFF</sequence>
<evidence type="ECO:0000313" key="1">
    <source>
        <dbReference type="EMBL" id="KAG6602611.1"/>
    </source>
</evidence>
<dbReference type="EMBL" id="JAGKQH010000004">
    <property type="protein sequence ID" value="KAG6602611.1"/>
    <property type="molecule type" value="Genomic_DNA"/>
</dbReference>
<comment type="caution">
    <text evidence="1">The sequence shown here is derived from an EMBL/GenBank/DDBJ whole genome shotgun (WGS) entry which is preliminary data.</text>
</comment>
<feature type="non-terminal residue" evidence="1">
    <location>
        <position position="1"/>
    </location>
</feature>
<proteinExistence type="predicted"/>
<organism evidence="1 2">
    <name type="scientific">Cucurbita argyrosperma subsp. sororia</name>
    <dbReference type="NCBI Taxonomy" id="37648"/>
    <lineage>
        <taxon>Eukaryota</taxon>
        <taxon>Viridiplantae</taxon>
        <taxon>Streptophyta</taxon>
        <taxon>Embryophyta</taxon>
        <taxon>Tracheophyta</taxon>
        <taxon>Spermatophyta</taxon>
        <taxon>Magnoliopsida</taxon>
        <taxon>eudicotyledons</taxon>
        <taxon>Gunneridae</taxon>
        <taxon>Pentapetalae</taxon>
        <taxon>rosids</taxon>
        <taxon>fabids</taxon>
        <taxon>Cucurbitales</taxon>
        <taxon>Cucurbitaceae</taxon>
        <taxon>Cucurbiteae</taxon>
        <taxon>Cucurbita</taxon>
    </lineage>
</organism>
<gene>
    <name evidence="1" type="ORF">SDJN03_07844</name>
</gene>
<dbReference type="Proteomes" id="UP000685013">
    <property type="component" value="Chromosome 4"/>
</dbReference>
<protein>
    <submittedName>
        <fullName evidence="1">Uncharacterized protein</fullName>
    </submittedName>
</protein>
<reference evidence="1 2" key="1">
    <citation type="journal article" date="2021" name="Hortic Res">
        <title>The domestication of Cucurbita argyrosperma as revealed by the genome of its wild relative.</title>
        <authorList>
            <person name="Barrera-Redondo J."/>
            <person name="Sanchez-de la Vega G."/>
            <person name="Aguirre-Liguori J.A."/>
            <person name="Castellanos-Morales G."/>
            <person name="Gutierrez-Guerrero Y.T."/>
            <person name="Aguirre-Dugua X."/>
            <person name="Aguirre-Planter E."/>
            <person name="Tenaillon M.I."/>
            <person name="Lira-Saade R."/>
            <person name="Eguiarte L.E."/>
        </authorList>
    </citation>
    <scope>NUCLEOTIDE SEQUENCE [LARGE SCALE GENOMIC DNA]</scope>
    <source>
        <strain evidence="1">JBR-2021</strain>
    </source>
</reference>
<name>A0AAV6NTY6_9ROSI</name>
<dbReference type="AlphaFoldDB" id="A0AAV6NTY6"/>